<reference evidence="1 2" key="1">
    <citation type="submission" date="2015-03" db="EMBL/GenBank/DDBJ databases">
        <authorList>
            <person name="Murphy D."/>
        </authorList>
    </citation>
    <scope>NUCLEOTIDE SEQUENCE [LARGE SCALE GENOMIC DNA]</scope>
    <source>
        <strain evidence="1 2">Y233</strain>
    </source>
</reference>
<dbReference type="EMBL" id="CQBK01000032">
    <property type="protein sequence ID" value="CNI48084.1"/>
    <property type="molecule type" value="Genomic_DNA"/>
</dbReference>
<proteinExistence type="predicted"/>
<dbReference type="AlphaFoldDB" id="A0A0T9R7J6"/>
<accession>A0A0T9R7J6</accession>
<dbReference type="Proteomes" id="UP000038204">
    <property type="component" value="Unassembled WGS sequence"/>
</dbReference>
<evidence type="ECO:0000313" key="2">
    <source>
        <dbReference type="Proteomes" id="UP000038204"/>
    </source>
</evidence>
<protein>
    <submittedName>
        <fullName evidence="1">Uncharacterized protein</fullName>
    </submittedName>
</protein>
<organism evidence="1 2">
    <name type="scientific">Yersinia similis</name>
    <dbReference type="NCBI Taxonomy" id="367190"/>
    <lineage>
        <taxon>Bacteria</taxon>
        <taxon>Pseudomonadati</taxon>
        <taxon>Pseudomonadota</taxon>
        <taxon>Gammaproteobacteria</taxon>
        <taxon>Enterobacterales</taxon>
        <taxon>Yersiniaceae</taxon>
        <taxon>Yersinia</taxon>
    </lineage>
</organism>
<dbReference type="InterPro" id="IPR057800">
    <property type="entry name" value="YqgG-like"/>
</dbReference>
<gene>
    <name evidence="1" type="ORF">ERS008667_03520</name>
</gene>
<evidence type="ECO:0000313" key="1">
    <source>
        <dbReference type="EMBL" id="CNI48084.1"/>
    </source>
</evidence>
<dbReference type="Pfam" id="PF23505">
    <property type="entry name" value="YqgG"/>
    <property type="match status" value="1"/>
</dbReference>
<name>A0A0T9R7J6_9GAMM</name>
<sequence length="53" mass="5835">MEVVGLMIRCLLVAAYQQLRRSDVQSPLATFLSCTPSTRCYTHMGATQDSRAG</sequence>